<dbReference type="InterPro" id="IPR022791">
    <property type="entry name" value="L-PG_synthase/AglD"/>
</dbReference>
<dbReference type="RefSeq" id="WP_262308293.1">
    <property type="nucleotide sequence ID" value="NZ_CP106679.1"/>
</dbReference>
<protein>
    <submittedName>
        <fullName evidence="7">Flippase-like domain-containing protein</fullName>
    </submittedName>
</protein>
<sequence length="316" mass="36571">MEFLRVDHLRQRAVWFYPVLRILWVWVIPVAVLSMVVFKIHEGDFNWSFFHLMDMSWLLVAVSLLPLNLLIEAYAWYYLIRDMDNKSFVEVWKVTLIGRSVNVLTPFGLGDAVVRLGDIARQDRVKAVSALAVVRFSQMVPTFIFGSVSVFFLILLGAKLFSLTVVLGSCLGVFLMLVIAYLSFKDKIHSQMERYRLSFMNYQWRQWLYVLLLSSCRYVIFSLQFLMVFYVLKINLDAHIILLGVFWIFLIKTFIPNVTALGDLMNRELSAALFFSFFHVDMALIGIASALIWLVNIILPALIGLLFISGFSRKHL</sequence>
<comment type="subcellular location">
    <subcellularLocation>
        <location evidence="1">Cell membrane</location>
        <topology evidence="1">Multi-pass membrane protein</topology>
    </subcellularLocation>
</comment>
<dbReference type="Pfam" id="PF03706">
    <property type="entry name" value="LPG_synthase_TM"/>
    <property type="match status" value="1"/>
</dbReference>
<reference evidence="7" key="1">
    <citation type="submission" date="2022-09" db="EMBL/GenBank/DDBJ databases">
        <title>Comparative genomics and taxonomic characterization of three novel marine species of genus Reichenbachiella exhibiting antioxidant and polysaccharide degradation activities.</title>
        <authorList>
            <person name="Muhammad N."/>
            <person name="Lee Y.-J."/>
            <person name="Ko J."/>
            <person name="Kim S.-G."/>
        </authorList>
    </citation>
    <scope>NUCLEOTIDE SEQUENCE</scope>
    <source>
        <strain evidence="7">BKB1-1</strain>
    </source>
</reference>
<feature type="transmembrane region" description="Helical" evidence="6">
    <location>
        <begin position="207"/>
        <end position="232"/>
    </location>
</feature>
<keyword evidence="8" id="KW-1185">Reference proteome</keyword>
<evidence type="ECO:0000256" key="6">
    <source>
        <dbReference type="SAM" id="Phobius"/>
    </source>
</evidence>
<evidence type="ECO:0000313" key="8">
    <source>
        <dbReference type="Proteomes" id="UP001065174"/>
    </source>
</evidence>
<name>A0ABY6CK01_9BACT</name>
<evidence type="ECO:0000256" key="5">
    <source>
        <dbReference type="ARBA" id="ARBA00023136"/>
    </source>
</evidence>
<evidence type="ECO:0000256" key="1">
    <source>
        <dbReference type="ARBA" id="ARBA00004651"/>
    </source>
</evidence>
<keyword evidence="4 6" id="KW-1133">Transmembrane helix</keyword>
<feature type="transmembrane region" description="Helical" evidence="6">
    <location>
        <begin position="269"/>
        <end position="287"/>
    </location>
</feature>
<evidence type="ECO:0000313" key="7">
    <source>
        <dbReference type="EMBL" id="UXP30847.1"/>
    </source>
</evidence>
<feature type="transmembrane region" description="Helical" evidence="6">
    <location>
        <begin position="130"/>
        <end position="154"/>
    </location>
</feature>
<evidence type="ECO:0000256" key="3">
    <source>
        <dbReference type="ARBA" id="ARBA00022692"/>
    </source>
</evidence>
<dbReference type="Proteomes" id="UP001065174">
    <property type="component" value="Chromosome"/>
</dbReference>
<keyword evidence="2" id="KW-1003">Cell membrane</keyword>
<keyword evidence="3 6" id="KW-0812">Transmembrane</keyword>
<keyword evidence="5 6" id="KW-0472">Membrane</keyword>
<proteinExistence type="predicted"/>
<gene>
    <name evidence="7" type="ORF">N6H18_10830</name>
</gene>
<evidence type="ECO:0000256" key="2">
    <source>
        <dbReference type="ARBA" id="ARBA00022475"/>
    </source>
</evidence>
<organism evidence="7 8">
    <name type="scientific">Reichenbachiella agarivorans</name>
    <dbReference type="NCBI Taxonomy" id="2979464"/>
    <lineage>
        <taxon>Bacteria</taxon>
        <taxon>Pseudomonadati</taxon>
        <taxon>Bacteroidota</taxon>
        <taxon>Cytophagia</taxon>
        <taxon>Cytophagales</taxon>
        <taxon>Reichenbachiellaceae</taxon>
        <taxon>Reichenbachiella</taxon>
    </lineage>
</organism>
<feature type="transmembrane region" description="Helical" evidence="6">
    <location>
        <begin position="14"/>
        <end position="37"/>
    </location>
</feature>
<dbReference type="EMBL" id="CP106679">
    <property type="protein sequence ID" value="UXP30847.1"/>
    <property type="molecule type" value="Genomic_DNA"/>
</dbReference>
<feature type="transmembrane region" description="Helical" evidence="6">
    <location>
        <begin position="160"/>
        <end position="184"/>
    </location>
</feature>
<feature type="transmembrane region" description="Helical" evidence="6">
    <location>
        <begin position="57"/>
        <end position="79"/>
    </location>
</feature>
<evidence type="ECO:0000256" key="4">
    <source>
        <dbReference type="ARBA" id="ARBA00022989"/>
    </source>
</evidence>
<feature type="transmembrane region" description="Helical" evidence="6">
    <location>
        <begin position="238"/>
        <end position="257"/>
    </location>
</feature>
<feature type="transmembrane region" description="Helical" evidence="6">
    <location>
        <begin position="293"/>
        <end position="311"/>
    </location>
</feature>
<accession>A0ABY6CK01</accession>